<evidence type="ECO:0000256" key="2">
    <source>
        <dbReference type="ARBA" id="ARBA00007165"/>
    </source>
</evidence>
<sequence>MLSQNPATNRRLHGSFHLLCLALLILLINLGFWQLDRAAWRADQWQAMEQQLQQPAISLNSAGAFPAHRLVTAQGRWLNQEALLLQNRTYDGQAGVEVLVPFQTTQGLVLVNRGFVAWNYGAVLPSVNPATSLEILGRIAPVDENPVLANVDSADNPLVQTRDLAVLSTRLGAPIVSEVRLVAEHPDALATNWQFNRIGPEKHIGYAVQWFCMSFALLILWVVVFIRSKKNNNNGEVHADVR</sequence>
<dbReference type="EMBL" id="REFJ01000001">
    <property type="protein sequence ID" value="RMA82165.1"/>
    <property type="molecule type" value="Genomic_DNA"/>
</dbReference>
<comment type="subcellular location">
    <subcellularLocation>
        <location evidence="6">Cell membrane</location>
        <topology evidence="6">Multi-pass membrane protein</topology>
    </subcellularLocation>
    <subcellularLocation>
        <location evidence="1">Membrane</location>
    </subcellularLocation>
</comment>
<keyword evidence="8" id="KW-1185">Reference proteome</keyword>
<feature type="transmembrane region" description="Helical" evidence="6">
    <location>
        <begin position="12"/>
        <end position="32"/>
    </location>
</feature>
<dbReference type="AlphaFoldDB" id="A0A3M0AHX4"/>
<dbReference type="Pfam" id="PF02104">
    <property type="entry name" value="SURF1"/>
    <property type="match status" value="1"/>
</dbReference>
<proteinExistence type="inferred from homology"/>
<accession>A0A3M0AHX4</accession>
<comment type="caution">
    <text evidence="7">The sequence shown here is derived from an EMBL/GenBank/DDBJ whole genome shotgun (WGS) entry which is preliminary data.</text>
</comment>
<keyword evidence="3 6" id="KW-0812">Transmembrane</keyword>
<feature type="transmembrane region" description="Helical" evidence="6">
    <location>
        <begin position="204"/>
        <end position="226"/>
    </location>
</feature>
<dbReference type="Proteomes" id="UP000267187">
    <property type="component" value="Unassembled WGS sequence"/>
</dbReference>
<evidence type="ECO:0000256" key="4">
    <source>
        <dbReference type="ARBA" id="ARBA00022989"/>
    </source>
</evidence>
<organism evidence="7 8">
    <name type="scientific">Umboniibacter marinipuniceus</name>
    <dbReference type="NCBI Taxonomy" id="569599"/>
    <lineage>
        <taxon>Bacteria</taxon>
        <taxon>Pseudomonadati</taxon>
        <taxon>Pseudomonadota</taxon>
        <taxon>Gammaproteobacteria</taxon>
        <taxon>Cellvibrionales</taxon>
        <taxon>Cellvibrionaceae</taxon>
        <taxon>Umboniibacter</taxon>
    </lineage>
</organism>
<dbReference type="InterPro" id="IPR045214">
    <property type="entry name" value="Surf1/Surf4"/>
</dbReference>
<dbReference type="RefSeq" id="WP_170150729.1">
    <property type="nucleotide sequence ID" value="NZ_REFJ01000001.1"/>
</dbReference>
<dbReference type="InterPro" id="IPR002994">
    <property type="entry name" value="Surf1/Shy1"/>
</dbReference>
<evidence type="ECO:0000313" key="7">
    <source>
        <dbReference type="EMBL" id="RMA82165.1"/>
    </source>
</evidence>
<keyword evidence="5 6" id="KW-0472">Membrane</keyword>
<dbReference type="GO" id="GO:0005886">
    <property type="term" value="C:plasma membrane"/>
    <property type="evidence" value="ECO:0007669"/>
    <property type="project" value="UniProtKB-SubCell"/>
</dbReference>
<comment type="similarity">
    <text evidence="2 6">Belongs to the SURF1 family.</text>
</comment>
<keyword evidence="6" id="KW-1003">Cell membrane</keyword>
<keyword evidence="4 6" id="KW-1133">Transmembrane helix</keyword>
<evidence type="ECO:0000256" key="1">
    <source>
        <dbReference type="ARBA" id="ARBA00004370"/>
    </source>
</evidence>
<dbReference type="CDD" id="cd06662">
    <property type="entry name" value="SURF1"/>
    <property type="match status" value="1"/>
</dbReference>
<evidence type="ECO:0000256" key="5">
    <source>
        <dbReference type="ARBA" id="ARBA00023136"/>
    </source>
</evidence>
<name>A0A3M0AHX4_9GAMM</name>
<evidence type="ECO:0000256" key="6">
    <source>
        <dbReference type="RuleBase" id="RU363076"/>
    </source>
</evidence>
<evidence type="ECO:0000313" key="8">
    <source>
        <dbReference type="Proteomes" id="UP000267187"/>
    </source>
</evidence>
<reference evidence="7 8" key="1">
    <citation type="submission" date="2018-10" db="EMBL/GenBank/DDBJ databases">
        <title>Genomic Encyclopedia of Type Strains, Phase IV (KMG-IV): sequencing the most valuable type-strain genomes for metagenomic binning, comparative biology and taxonomic classification.</title>
        <authorList>
            <person name="Goeker M."/>
        </authorList>
    </citation>
    <scope>NUCLEOTIDE SEQUENCE [LARGE SCALE GENOMIC DNA]</scope>
    <source>
        <strain evidence="7 8">DSM 25080</strain>
    </source>
</reference>
<dbReference type="PANTHER" id="PTHR23427">
    <property type="entry name" value="SURFEIT LOCUS PROTEIN"/>
    <property type="match status" value="1"/>
</dbReference>
<protein>
    <recommendedName>
        <fullName evidence="6">SURF1-like protein</fullName>
    </recommendedName>
</protein>
<gene>
    <name evidence="7" type="ORF">DFR27_0112</name>
</gene>
<evidence type="ECO:0000256" key="3">
    <source>
        <dbReference type="ARBA" id="ARBA00022692"/>
    </source>
</evidence>
<dbReference type="PROSITE" id="PS50895">
    <property type="entry name" value="SURF1"/>
    <property type="match status" value="1"/>
</dbReference>
<dbReference type="PANTHER" id="PTHR23427:SF2">
    <property type="entry name" value="SURFEIT LOCUS PROTEIN 1"/>
    <property type="match status" value="1"/>
</dbReference>